<dbReference type="EMBL" id="JOKZ01000099">
    <property type="protein sequence ID" value="KKP03764.1"/>
    <property type="molecule type" value="Genomic_DNA"/>
</dbReference>
<dbReference type="SUPFAM" id="SSF54909">
    <property type="entry name" value="Dimeric alpha+beta barrel"/>
    <property type="match status" value="1"/>
</dbReference>
<dbReference type="OMA" id="NWESVDA"/>
<evidence type="ECO:0000313" key="2">
    <source>
        <dbReference type="Proteomes" id="UP000034112"/>
    </source>
</evidence>
<comment type="caution">
    <text evidence="1">The sequence shown here is derived from an EMBL/GenBank/DDBJ whole genome shotgun (WGS) entry which is preliminary data.</text>
</comment>
<evidence type="ECO:0008006" key="3">
    <source>
        <dbReference type="Google" id="ProtNLM"/>
    </source>
</evidence>
<dbReference type="InterPro" id="IPR011008">
    <property type="entry name" value="Dimeric_a/b-barrel"/>
</dbReference>
<reference evidence="2" key="1">
    <citation type="journal article" date="2015" name="Genome Announc.">
        <title>Draft whole-genome sequence of the biocontrol agent Trichoderma harzianum T6776.</title>
        <authorList>
            <person name="Baroncelli R."/>
            <person name="Piaggeschi G."/>
            <person name="Fiorini L."/>
            <person name="Bertolini E."/>
            <person name="Zapparata A."/>
            <person name="Pe M.E."/>
            <person name="Sarrocco S."/>
            <person name="Vannacci G."/>
        </authorList>
    </citation>
    <scope>NUCLEOTIDE SEQUENCE [LARGE SCALE GENOMIC DNA]</scope>
    <source>
        <strain evidence="2">T6776</strain>
    </source>
</reference>
<organism evidence="1 2">
    <name type="scientific">Trichoderma harzianum</name>
    <name type="common">Hypocrea lixii</name>
    <dbReference type="NCBI Taxonomy" id="5544"/>
    <lineage>
        <taxon>Eukaryota</taxon>
        <taxon>Fungi</taxon>
        <taxon>Dikarya</taxon>
        <taxon>Ascomycota</taxon>
        <taxon>Pezizomycotina</taxon>
        <taxon>Sordariomycetes</taxon>
        <taxon>Hypocreomycetidae</taxon>
        <taxon>Hypocreales</taxon>
        <taxon>Hypocreaceae</taxon>
        <taxon>Trichoderma</taxon>
    </lineage>
</organism>
<protein>
    <recommendedName>
        <fullName evidence="3">ABM domain-containing protein</fullName>
    </recommendedName>
</protein>
<dbReference type="Proteomes" id="UP000034112">
    <property type="component" value="Unassembled WGS sequence"/>
</dbReference>
<dbReference type="Gene3D" id="3.30.70.100">
    <property type="match status" value="1"/>
</dbReference>
<dbReference type="OrthoDB" id="3830579at2759"/>
<gene>
    <name evidence="1" type="ORF">THAR02_04152</name>
</gene>
<sequence>MASTTNIVGELVYTSLNASPEQYQDVYRSTLEPILLARPGLILAMAGVVTTSTDQQSPTVVSLVNWESVDAHVAFIAGPAAKPFFDASMPLMSAAPTVEHYGISVLRAPAVESRYTCLLKATNDSDRELLARIHEKHVATEGADMAAISDCVEDASLRTLMLFSNSDKFEAATDASNGGTSIKSITIEWYARGVKGE</sequence>
<proteinExistence type="predicted"/>
<accession>A0A0G0AFI0</accession>
<dbReference type="AlphaFoldDB" id="A0A0G0AFI0"/>
<name>A0A0G0AFI0_TRIHA</name>
<evidence type="ECO:0000313" key="1">
    <source>
        <dbReference type="EMBL" id="KKP03764.1"/>
    </source>
</evidence>